<dbReference type="Proteomes" id="UP000230002">
    <property type="component" value="Unassembled WGS sequence"/>
</dbReference>
<dbReference type="Gene3D" id="1.10.1520.10">
    <property type="entry name" value="Ribonuclease III domain"/>
    <property type="match status" value="1"/>
</dbReference>
<dbReference type="PANTHER" id="PTHR28160">
    <property type="entry name" value="54S RIBOSOMAL PROTEIN L15, MITOCHONDRIAL"/>
    <property type="match status" value="1"/>
</dbReference>
<evidence type="ECO:0000313" key="3">
    <source>
        <dbReference type="Proteomes" id="UP000230002"/>
    </source>
</evidence>
<sequence>MSRSWECALALRRAASCRRQMSIPMDPKQITPRPELLPRRSTEQWNKQDDVLVQHLNNIFSPLQFPPELASRILTHASHPDATRRHNARLSFVGRRVLQSYLLMFIHSSPALRPDHDFEKFISHALNTYTLGELVAPKWELGKVTKWKPMNVGSLSRPLGPDDDIPSPFADVKADNARSIEGSMQGLHAGFHEHALEVCEKMGGRTGPLLR</sequence>
<dbReference type="Pfam" id="PF14622">
    <property type="entry name" value="Ribonucleas_3_3"/>
    <property type="match status" value="1"/>
</dbReference>
<dbReference type="GO" id="GO:0032543">
    <property type="term" value="P:mitochondrial translation"/>
    <property type="evidence" value="ECO:0007669"/>
    <property type="project" value="InterPro"/>
</dbReference>
<protein>
    <recommendedName>
        <fullName evidence="1">RNase III domain-containing protein</fullName>
    </recommendedName>
</protein>
<dbReference type="OrthoDB" id="2281895at2759"/>
<evidence type="ECO:0000313" key="2">
    <source>
        <dbReference type="EMBL" id="PIL28896.1"/>
    </source>
</evidence>
<dbReference type="AlphaFoldDB" id="A0A2G8S539"/>
<dbReference type="InterPro" id="IPR000999">
    <property type="entry name" value="RNase_III_dom"/>
</dbReference>
<dbReference type="GO" id="GO:0006396">
    <property type="term" value="P:RNA processing"/>
    <property type="evidence" value="ECO:0007669"/>
    <property type="project" value="InterPro"/>
</dbReference>
<dbReference type="SUPFAM" id="SSF69065">
    <property type="entry name" value="RNase III domain-like"/>
    <property type="match status" value="1"/>
</dbReference>
<dbReference type="InterPro" id="IPR040030">
    <property type="entry name" value="Ribosomal_mL57"/>
</dbReference>
<feature type="domain" description="RNase III" evidence="1">
    <location>
        <begin position="67"/>
        <end position="149"/>
    </location>
</feature>
<reference evidence="2 3" key="1">
    <citation type="journal article" date="2015" name="Sci. Rep.">
        <title>Chromosome-level genome map provides insights into diverse defense mechanisms in the medicinal fungus Ganoderma sinense.</title>
        <authorList>
            <person name="Zhu Y."/>
            <person name="Xu J."/>
            <person name="Sun C."/>
            <person name="Zhou S."/>
            <person name="Xu H."/>
            <person name="Nelson D.R."/>
            <person name="Qian J."/>
            <person name="Song J."/>
            <person name="Luo H."/>
            <person name="Xiang L."/>
            <person name="Li Y."/>
            <person name="Xu Z."/>
            <person name="Ji A."/>
            <person name="Wang L."/>
            <person name="Lu S."/>
            <person name="Hayward A."/>
            <person name="Sun W."/>
            <person name="Li X."/>
            <person name="Schwartz D.C."/>
            <person name="Wang Y."/>
            <person name="Chen S."/>
        </authorList>
    </citation>
    <scope>NUCLEOTIDE SEQUENCE [LARGE SCALE GENOMIC DNA]</scope>
    <source>
        <strain evidence="2 3">ZZ0214-1</strain>
    </source>
</reference>
<dbReference type="PANTHER" id="PTHR28160:SF1">
    <property type="entry name" value="LARGE RIBOSOMAL SUBUNIT PROTEIN ML57"/>
    <property type="match status" value="1"/>
</dbReference>
<accession>A0A2G8S539</accession>
<dbReference type="EMBL" id="AYKW01000023">
    <property type="protein sequence ID" value="PIL28896.1"/>
    <property type="molecule type" value="Genomic_DNA"/>
</dbReference>
<dbReference type="GO" id="GO:0005762">
    <property type="term" value="C:mitochondrial large ribosomal subunit"/>
    <property type="evidence" value="ECO:0007669"/>
    <property type="project" value="InterPro"/>
</dbReference>
<dbReference type="STRING" id="1077348.A0A2G8S539"/>
<dbReference type="GO" id="GO:0003735">
    <property type="term" value="F:structural constituent of ribosome"/>
    <property type="evidence" value="ECO:0007669"/>
    <property type="project" value="InterPro"/>
</dbReference>
<gene>
    <name evidence="2" type="ORF">GSI_08942</name>
</gene>
<dbReference type="InterPro" id="IPR036389">
    <property type="entry name" value="RNase_III_sf"/>
</dbReference>
<comment type="caution">
    <text evidence="2">The sequence shown here is derived from an EMBL/GenBank/DDBJ whole genome shotgun (WGS) entry which is preliminary data.</text>
</comment>
<name>A0A2G8S539_9APHY</name>
<keyword evidence="3" id="KW-1185">Reference proteome</keyword>
<proteinExistence type="predicted"/>
<dbReference type="GO" id="GO:0004525">
    <property type="term" value="F:ribonuclease III activity"/>
    <property type="evidence" value="ECO:0007669"/>
    <property type="project" value="InterPro"/>
</dbReference>
<evidence type="ECO:0000259" key="1">
    <source>
        <dbReference type="Pfam" id="PF14622"/>
    </source>
</evidence>
<organism evidence="2 3">
    <name type="scientific">Ganoderma sinense ZZ0214-1</name>
    <dbReference type="NCBI Taxonomy" id="1077348"/>
    <lineage>
        <taxon>Eukaryota</taxon>
        <taxon>Fungi</taxon>
        <taxon>Dikarya</taxon>
        <taxon>Basidiomycota</taxon>
        <taxon>Agaricomycotina</taxon>
        <taxon>Agaricomycetes</taxon>
        <taxon>Polyporales</taxon>
        <taxon>Polyporaceae</taxon>
        <taxon>Ganoderma</taxon>
    </lineage>
</organism>